<proteinExistence type="predicted"/>
<protein>
    <submittedName>
        <fullName evidence="3">Protein of uncharacterized function (DUF2812)</fullName>
    </submittedName>
</protein>
<dbReference type="Pfam" id="PF11193">
    <property type="entry name" value="DUF2812"/>
    <property type="match status" value="1"/>
</dbReference>
<gene>
    <name evidence="2" type="ORF">BU200_05115</name>
    <name evidence="3" type="ORF">NCTC12957_00668</name>
</gene>
<name>A0A1Q8EDI5_STRAI</name>
<keyword evidence="1" id="KW-1133">Transmembrane helix</keyword>
<feature type="transmembrane region" description="Helical" evidence="1">
    <location>
        <begin position="113"/>
        <end position="133"/>
    </location>
</feature>
<reference evidence="3 5" key="3">
    <citation type="submission" date="2018-06" db="EMBL/GenBank/DDBJ databases">
        <authorList>
            <consortium name="Pathogen Informatics"/>
            <person name="Doyle S."/>
        </authorList>
    </citation>
    <scope>NUCLEOTIDE SEQUENCE [LARGE SCALE GENOMIC DNA]</scope>
    <source>
        <strain evidence="3 5">NCTC12957</strain>
    </source>
</reference>
<dbReference type="InterPro" id="IPR021359">
    <property type="entry name" value="DUF2812"/>
</dbReference>
<feature type="transmembrane region" description="Helical" evidence="1">
    <location>
        <begin position="139"/>
        <end position="163"/>
    </location>
</feature>
<dbReference type="RefSeq" id="WP_075099146.1">
    <property type="nucleotide sequence ID" value="NZ_MSJL01000018.1"/>
</dbReference>
<reference evidence="2" key="1">
    <citation type="submission" date="2016-12" db="EMBL/GenBank/DDBJ databases">
        <authorList>
            <person name="Song W.-J."/>
            <person name="Kurnit D.M."/>
        </authorList>
    </citation>
    <scope>NUCLEOTIDE SEQUENCE [LARGE SCALE GENOMIC DNA]</scope>
    <source>
        <strain evidence="2">ATCC 51725</strain>
    </source>
</reference>
<keyword evidence="1" id="KW-0812">Transmembrane</keyword>
<reference evidence="4" key="2">
    <citation type="submission" date="2016-12" db="EMBL/GenBank/DDBJ databases">
        <authorList>
            <person name="Gulvik C.A."/>
        </authorList>
    </citation>
    <scope>NUCLEOTIDE SEQUENCE [LARGE SCALE GENOMIC DNA]</scope>
    <source>
        <strain evidence="4">ATCC 51725</strain>
    </source>
</reference>
<evidence type="ECO:0000313" key="2">
    <source>
        <dbReference type="EMBL" id="OLF49874.1"/>
    </source>
</evidence>
<keyword evidence="4" id="KW-1185">Reference proteome</keyword>
<organism evidence="2 4">
    <name type="scientific">Streptococcus acidominimus</name>
    <dbReference type="NCBI Taxonomy" id="1326"/>
    <lineage>
        <taxon>Bacteria</taxon>
        <taxon>Bacillati</taxon>
        <taxon>Bacillota</taxon>
        <taxon>Bacilli</taxon>
        <taxon>Lactobacillales</taxon>
        <taxon>Streptococcaceae</taxon>
        <taxon>Streptococcus</taxon>
    </lineage>
</organism>
<dbReference type="OrthoDB" id="8757095at2"/>
<dbReference type="Proteomes" id="UP000255213">
    <property type="component" value="Unassembled WGS sequence"/>
</dbReference>
<evidence type="ECO:0000313" key="5">
    <source>
        <dbReference type="Proteomes" id="UP000255213"/>
    </source>
</evidence>
<sequence>MKKELKFFFITDFEKEENYLIAMHRKGWRLKEIRFACLFIFERSQPEEVAYRLDFKPRLGEDRDTYYQMYADYGWDYVGVCNNFVCFRKAVRDGEETDIYSDRQTKLEMIGRIFKWRFIFLLLMSLVFLWHAFRAGNRLSLWATLGIVYMGLLIYCGIGFYKLRKRYSEKELR</sequence>
<accession>A0A1Q8EDI5</accession>
<dbReference type="Proteomes" id="UP000186437">
    <property type="component" value="Unassembled WGS sequence"/>
</dbReference>
<keyword evidence="1" id="KW-0472">Membrane</keyword>
<evidence type="ECO:0000313" key="3">
    <source>
        <dbReference type="EMBL" id="SUN06505.1"/>
    </source>
</evidence>
<dbReference type="AlphaFoldDB" id="A0A1Q8EDI5"/>
<dbReference type="EMBL" id="MSJL01000018">
    <property type="protein sequence ID" value="OLF49874.1"/>
    <property type="molecule type" value="Genomic_DNA"/>
</dbReference>
<evidence type="ECO:0000313" key="4">
    <source>
        <dbReference type="Proteomes" id="UP000186437"/>
    </source>
</evidence>
<dbReference type="EMBL" id="UHEN01000001">
    <property type="protein sequence ID" value="SUN06505.1"/>
    <property type="molecule type" value="Genomic_DNA"/>
</dbReference>
<evidence type="ECO:0000256" key="1">
    <source>
        <dbReference type="SAM" id="Phobius"/>
    </source>
</evidence>